<keyword evidence="5 6" id="KW-0472">Membrane</keyword>
<feature type="transmembrane region" description="Helical" evidence="6">
    <location>
        <begin position="44"/>
        <end position="64"/>
    </location>
</feature>
<keyword evidence="2" id="KW-0813">Transport</keyword>
<sequence>MGWLTVAILFLLYILSLTDRNIMALMVGPIKADLKLSDLQISLLQGPAFAILFCICALPVGMALDRYSRRLILYISVTVWSISAASCGLASSFMMLFVARAGVGAGESGFGTGSYSVVGDSFPPHRVSLAMSIFIMGGVMGSGIVLLVGGPIVAAVMAGGPSVWPVFGPLQPWQEVFIITGTPGLLLAFLVFLFREPPRRRKSATGHKGYGEAAAFLAARKPLAVAMFAGFGMAQAVTIGFQLWTPSYLVRVHDWAPGRIGVVLGITQIGAAALMPVHGWIVDTLFRRGRRDAHLFWAMTTLLLAAPFGIAAFLVADPWITVACYGAFMALILSTAGLGPSIVQVVTPPLLRGRVSALYVLVTGIIALAGGPVLVGLITDLVLGDEKRVGTSLILIVIAVLLPAALLFRLGGATMRRSLATPQG</sequence>
<dbReference type="InterPro" id="IPR020846">
    <property type="entry name" value="MFS_dom"/>
</dbReference>
<gene>
    <name evidence="8" type="ORF">FOY91_01675</name>
</gene>
<dbReference type="GO" id="GO:0022857">
    <property type="term" value="F:transmembrane transporter activity"/>
    <property type="evidence" value="ECO:0007669"/>
    <property type="project" value="InterPro"/>
</dbReference>
<reference evidence="8 9" key="1">
    <citation type="submission" date="2019-07" db="EMBL/GenBank/DDBJ databases">
        <title>Sphingomonas solaris sp. nov., isolated from a solar panel from Boston, Massachusetts.</title>
        <authorList>
            <person name="Tanner K."/>
            <person name="Pascual J."/>
            <person name="Mancuso C."/>
            <person name="Pereto J."/>
            <person name="Khalil A."/>
            <person name="Vilanova C."/>
        </authorList>
    </citation>
    <scope>NUCLEOTIDE SEQUENCE [LARGE SCALE GENOMIC DNA]</scope>
    <source>
        <strain evidence="8 9">R4DWN</strain>
    </source>
</reference>
<dbReference type="Gene3D" id="1.20.1250.20">
    <property type="entry name" value="MFS general substrate transporter like domains"/>
    <property type="match status" value="2"/>
</dbReference>
<dbReference type="PROSITE" id="PS50850">
    <property type="entry name" value="MFS"/>
    <property type="match status" value="1"/>
</dbReference>
<feature type="transmembrane region" description="Helical" evidence="6">
    <location>
        <begin position="320"/>
        <end position="346"/>
    </location>
</feature>
<feature type="transmembrane region" description="Helical" evidence="6">
    <location>
        <begin position="97"/>
        <end position="118"/>
    </location>
</feature>
<keyword evidence="9" id="KW-1185">Reference proteome</keyword>
<evidence type="ECO:0000259" key="7">
    <source>
        <dbReference type="PROSITE" id="PS50850"/>
    </source>
</evidence>
<organism evidence="8 9">
    <name type="scientific">Alterirhizorhabdus solaris</name>
    <dbReference type="NCBI Taxonomy" id="2529389"/>
    <lineage>
        <taxon>Bacteria</taxon>
        <taxon>Pseudomonadati</taxon>
        <taxon>Pseudomonadota</taxon>
        <taxon>Alphaproteobacteria</taxon>
        <taxon>Sphingomonadales</taxon>
        <taxon>Rhizorhabdaceae</taxon>
        <taxon>Alterirhizorhabdus</taxon>
    </lineage>
</organism>
<evidence type="ECO:0000256" key="1">
    <source>
        <dbReference type="ARBA" id="ARBA00004141"/>
    </source>
</evidence>
<feature type="transmembrane region" description="Helical" evidence="6">
    <location>
        <begin position="294"/>
        <end position="314"/>
    </location>
</feature>
<protein>
    <submittedName>
        <fullName evidence="8">MFS transporter</fullName>
    </submittedName>
</protein>
<feature type="transmembrane region" description="Helical" evidence="6">
    <location>
        <begin position="223"/>
        <end position="244"/>
    </location>
</feature>
<accession>A0A558RDN7</accession>
<evidence type="ECO:0000313" key="8">
    <source>
        <dbReference type="EMBL" id="TVV77302.1"/>
    </source>
</evidence>
<dbReference type="PANTHER" id="PTHR23505:SF79">
    <property type="entry name" value="PROTEIN SPINSTER"/>
    <property type="match status" value="1"/>
</dbReference>
<feature type="transmembrane region" description="Helical" evidence="6">
    <location>
        <begin position="176"/>
        <end position="194"/>
    </location>
</feature>
<dbReference type="Proteomes" id="UP000318681">
    <property type="component" value="Unassembled WGS sequence"/>
</dbReference>
<dbReference type="SUPFAM" id="SSF103473">
    <property type="entry name" value="MFS general substrate transporter"/>
    <property type="match status" value="1"/>
</dbReference>
<evidence type="ECO:0000256" key="4">
    <source>
        <dbReference type="ARBA" id="ARBA00022989"/>
    </source>
</evidence>
<feature type="transmembrane region" description="Helical" evidence="6">
    <location>
        <begin position="358"/>
        <end position="383"/>
    </location>
</feature>
<feature type="transmembrane region" description="Helical" evidence="6">
    <location>
        <begin position="130"/>
        <end position="156"/>
    </location>
</feature>
<evidence type="ECO:0000256" key="2">
    <source>
        <dbReference type="ARBA" id="ARBA00022448"/>
    </source>
</evidence>
<dbReference type="InterPro" id="IPR011701">
    <property type="entry name" value="MFS"/>
</dbReference>
<name>A0A558RDN7_9SPHN</name>
<feature type="transmembrane region" description="Helical" evidence="6">
    <location>
        <begin position="71"/>
        <end position="91"/>
    </location>
</feature>
<keyword evidence="3 6" id="KW-0812">Transmembrane</keyword>
<dbReference type="PANTHER" id="PTHR23505">
    <property type="entry name" value="SPINSTER"/>
    <property type="match status" value="1"/>
</dbReference>
<comment type="subcellular location">
    <subcellularLocation>
        <location evidence="1">Membrane</location>
        <topology evidence="1">Multi-pass membrane protein</topology>
    </subcellularLocation>
</comment>
<dbReference type="GO" id="GO:0016020">
    <property type="term" value="C:membrane"/>
    <property type="evidence" value="ECO:0007669"/>
    <property type="project" value="UniProtKB-SubCell"/>
</dbReference>
<keyword evidence="4 6" id="KW-1133">Transmembrane helix</keyword>
<proteinExistence type="predicted"/>
<evidence type="ECO:0000313" key="9">
    <source>
        <dbReference type="Proteomes" id="UP000318681"/>
    </source>
</evidence>
<comment type="caution">
    <text evidence="8">The sequence shown here is derived from an EMBL/GenBank/DDBJ whole genome shotgun (WGS) entry which is preliminary data.</text>
</comment>
<feature type="domain" description="Major facilitator superfamily (MFS) profile" evidence="7">
    <location>
        <begin position="5"/>
        <end position="417"/>
    </location>
</feature>
<evidence type="ECO:0000256" key="3">
    <source>
        <dbReference type="ARBA" id="ARBA00022692"/>
    </source>
</evidence>
<dbReference type="AlphaFoldDB" id="A0A558RDN7"/>
<dbReference type="OrthoDB" id="7400989at2"/>
<dbReference type="Pfam" id="PF07690">
    <property type="entry name" value="MFS_1"/>
    <property type="match status" value="1"/>
</dbReference>
<feature type="transmembrane region" description="Helical" evidence="6">
    <location>
        <begin position="256"/>
        <end position="282"/>
    </location>
</feature>
<evidence type="ECO:0000256" key="6">
    <source>
        <dbReference type="SAM" id="Phobius"/>
    </source>
</evidence>
<evidence type="ECO:0000256" key="5">
    <source>
        <dbReference type="ARBA" id="ARBA00023136"/>
    </source>
</evidence>
<dbReference type="EMBL" id="VNIM01000003">
    <property type="protein sequence ID" value="TVV77302.1"/>
    <property type="molecule type" value="Genomic_DNA"/>
</dbReference>
<feature type="transmembrane region" description="Helical" evidence="6">
    <location>
        <begin position="389"/>
        <end position="408"/>
    </location>
</feature>
<dbReference type="InterPro" id="IPR036259">
    <property type="entry name" value="MFS_trans_sf"/>
</dbReference>
<dbReference type="InterPro" id="IPR044770">
    <property type="entry name" value="MFS_spinster-like"/>
</dbReference>